<reference evidence="1 2" key="1">
    <citation type="submission" date="2020-10" db="EMBL/GenBank/DDBJ databases">
        <title>Complete genome sequence of Thermosphaera aggregans strain 3507.</title>
        <authorList>
            <person name="Zayulina K.S."/>
            <person name="Elcheninov A.G."/>
            <person name="Toshchakov S.V."/>
            <person name="Kublanov I.V."/>
            <person name="Kochetkova T.V."/>
        </authorList>
    </citation>
    <scope>NUCLEOTIDE SEQUENCE [LARGE SCALE GENOMIC DNA]</scope>
    <source>
        <strain evidence="1 2">3507</strain>
    </source>
</reference>
<organism evidence="1 2">
    <name type="scientific">Thermosphaera chiliense</name>
    <dbReference type="NCBI Taxonomy" id="3402707"/>
    <lineage>
        <taxon>Archaea</taxon>
        <taxon>Thermoproteota</taxon>
        <taxon>Thermoprotei</taxon>
        <taxon>Desulfurococcales</taxon>
        <taxon>Desulfurococcaceae</taxon>
        <taxon>Thermosphaera</taxon>
    </lineage>
</organism>
<dbReference type="RefSeq" id="WP_193436516.1">
    <property type="nucleotide sequence ID" value="NZ_CP063144.1"/>
</dbReference>
<dbReference type="KEGG" id="tcs:IMZ38_01940"/>
<gene>
    <name evidence="1" type="ORF">IMZ38_01940</name>
</gene>
<protein>
    <submittedName>
        <fullName evidence="1">Uncharacterized protein</fullName>
    </submittedName>
</protein>
<dbReference type="GeneID" id="59454140"/>
<name>A0A7M1URX1_9CREN</name>
<dbReference type="EMBL" id="CP063144">
    <property type="protein sequence ID" value="QOR94719.1"/>
    <property type="molecule type" value="Genomic_DNA"/>
</dbReference>
<sequence length="95" mass="10895">MPWSRIRVEYESVKLPGIYVDELAEICVLLGMSLPQRLSLIVHETYLAVKQADENVDRKAAEKIKEEVKLQPSPWQSGLYSTFERGWRGGIRPPP</sequence>
<proteinExistence type="predicted"/>
<evidence type="ECO:0000313" key="1">
    <source>
        <dbReference type="EMBL" id="QOR94719.1"/>
    </source>
</evidence>
<keyword evidence="2" id="KW-1185">Reference proteome</keyword>
<dbReference type="Proteomes" id="UP000593766">
    <property type="component" value="Chromosome"/>
</dbReference>
<accession>A0A7M1URX1</accession>
<evidence type="ECO:0000313" key="2">
    <source>
        <dbReference type="Proteomes" id="UP000593766"/>
    </source>
</evidence>
<dbReference type="AlphaFoldDB" id="A0A7M1URX1"/>